<organism evidence="1 2">
    <name type="scientific">Ornithinibacillus salinisoli</name>
    <dbReference type="NCBI Taxonomy" id="1848459"/>
    <lineage>
        <taxon>Bacteria</taxon>
        <taxon>Bacillati</taxon>
        <taxon>Bacillota</taxon>
        <taxon>Bacilli</taxon>
        <taxon>Bacillales</taxon>
        <taxon>Bacillaceae</taxon>
        <taxon>Ornithinibacillus</taxon>
    </lineage>
</organism>
<evidence type="ECO:0000313" key="2">
    <source>
        <dbReference type="Proteomes" id="UP001597383"/>
    </source>
</evidence>
<evidence type="ECO:0000313" key="1">
    <source>
        <dbReference type="EMBL" id="MFD2042881.1"/>
    </source>
</evidence>
<dbReference type="PROSITE" id="PS51257">
    <property type="entry name" value="PROKAR_LIPOPROTEIN"/>
    <property type="match status" value="1"/>
</dbReference>
<dbReference type="SUPFAM" id="SSF52058">
    <property type="entry name" value="L domain-like"/>
    <property type="match status" value="1"/>
</dbReference>
<dbReference type="InterPro" id="IPR032675">
    <property type="entry name" value="LRR_dom_sf"/>
</dbReference>
<sequence>MKRSICNIIILVLAVFLFACQSEDISFTDEKLEAAIRAEIDKSEGQLSDEDLDGITELDLSDQEIEELNGIEKLDELEVLFLQNNNIRDFSVLEKLDSLKEVTIAGNPFDQDSDVFVHLADQDIEVITTLEVEVVGTPDGPGGFLWKVENGTTTVYLQGTIHAATEDFYPLNEKIEQAYAESDIIVPEIDLNNVNPFEVQGITTELAAYQDGTTLQDHIPEELFTELEATLHGLGMPIQMLQNFKPWFLSSTIQQLMIEQLGYTHGVDEYFLNRADQDNKQVIGLETVEEQLSIYADTSHAYQVQMLEDSLIDIEEFDQHLQEMFSLYKEGNSDKLLASLTDENMVASAEDQAFMEALNDNRNYGMADTIKEFLEKDSGDTYFVIVGSLHLLLEPHIVSILEEEGFEVERVH</sequence>
<comment type="caution">
    <text evidence="1">The sequence shown here is derived from an EMBL/GenBank/DDBJ whole genome shotgun (WGS) entry which is preliminary data.</text>
</comment>
<dbReference type="CDD" id="cd14789">
    <property type="entry name" value="Tiki"/>
    <property type="match status" value="1"/>
</dbReference>
<protein>
    <submittedName>
        <fullName evidence="1">TraB/GumN family protein</fullName>
    </submittedName>
</protein>
<gene>
    <name evidence="1" type="ORF">ACFSJF_00970</name>
</gene>
<proteinExistence type="predicted"/>
<dbReference type="Pfam" id="PF01963">
    <property type="entry name" value="TraB_PrgY_gumN"/>
    <property type="match status" value="1"/>
</dbReference>
<reference evidence="2" key="1">
    <citation type="journal article" date="2019" name="Int. J. Syst. Evol. Microbiol.">
        <title>The Global Catalogue of Microorganisms (GCM) 10K type strain sequencing project: providing services to taxonomists for standard genome sequencing and annotation.</title>
        <authorList>
            <consortium name="The Broad Institute Genomics Platform"/>
            <consortium name="The Broad Institute Genome Sequencing Center for Infectious Disease"/>
            <person name="Wu L."/>
            <person name="Ma J."/>
        </authorList>
    </citation>
    <scope>NUCLEOTIDE SEQUENCE [LARGE SCALE GENOMIC DNA]</scope>
    <source>
        <strain evidence="2">R28</strain>
    </source>
</reference>
<accession>A0ABW4VW14</accession>
<dbReference type="PANTHER" id="PTHR40590:SF1">
    <property type="entry name" value="CYTOPLASMIC PROTEIN"/>
    <property type="match status" value="1"/>
</dbReference>
<dbReference type="RefSeq" id="WP_377554567.1">
    <property type="nucleotide sequence ID" value="NZ_JBHUHQ010000002.1"/>
</dbReference>
<dbReference type="PROSITE" id="PS51450">
    <property type="entry name" value="LRR"/>
    <property type="match status" value="1"/>
</dbReference>
<dbReference type="Gene3D" id="3.80.10.10">
    <property type="entry name" value="Ribonuclease Inhibitor"/>
    <property type="match status" value="1"/>
</dbReference>
<dbReference type="InterPro" id="IPR047111">
    <property type="entry name" value="YbaP-like"/>
</dbReference>
<name>A0ABW4VW14_9BACI</name>
<keyword evidence="2" id="KW-1185">Reference proteome</keyword>
<dbReference type="Proteomes" id="UP001597383">
    <property type="component" value="Unassembled WGS sequence"/>
</dbReference>
<dbReference type="InterPro" id="IPR002816">
    <property type="entry name" value="TraB/PrgY/GumN_fam"/>
</dbReference>
<dbReference type="EMBL" id="JBHUHQ010000002">
    <property type="protein sequence ID" value="MFD2042881.1"/>
    <property type="molecule type" value="Genomic_DNA"/>
</dbReference>
<dbReference type="InterPro" id="IPR001611">
    <property type="entry name" value="Leu-rich_rpt"/>
</dbReference>
<dbReference type="PANTHER" id="PTHR40590">
    <property type="entry name" value="CYTOPLASMIC PROTEIN-RELATED"/>
    <property type="match status" value="1"/>
</dbReference>